<dbReference type="GeneID" id="93163294"/>
<dbReference type="GO" id="GO:0044781">
    <property type="term" value="P:bacterial-type flagellum organization"/>
    <property type="evidence" value="ECO:0007669"/>
    <property type="project" value="UniProtKB-KW"/>
</dbReference>
<dbReference type="PATRIC" id="fig|742734.4.peg.3004"/>
<accession>A0A0J9C2M9</accession>
<dbReference type="OrthoDB" id="280334at2"/>
<evidence type="ECO:0000256" key="1">
    <source>
        <dbReference type="ARBA" id="ARBA00010577"/>
    </source>
</evidence>
<sequence length="186" mass="20103">MPVQMPNATSPYTAAEPAGTDNHTSDTSQTEGTSGSGSVIDAVFGDGSDKKVTMEDFLTLMVAQLKNQDFMNPVDDTQYVTQLAQISTMQQMEEMSYNAKSTYVASLVGKYVAAAKFTVSGELKKTEGIVDKISLLDEKFVIYVNGESYNMDEIMEIKTEPANNPDDSGNKKPGEDKNPEEGSGKA</sequence>
<feature type="compositionally biased region" description="Low complexity" evidence="3">
    <location>
        <begin position="25"/>
        <end position="38"/>
    </location>
</feature>
<evidence type="ECO:0000256" key="3">
    <source>
        <dbReference type="SAM" id="MobiDB-lite"/>
    </source>
</evidence>
<feature type="compositionally biased region" description="Basic and acidic residues" evidence="3">
    <location>
        <begin position="168"/>
        <end position="186"/>
    </location>
</feature>
<dbReference type="Pfam" id="PF03963">
    <property type="entry name" value="FlgD"/>
    <property type="match status" value="1"/>
</dbReference>
<dbReference type="AlphaFoldDB" id="A0A0J9C2M9"/>
<proteinExistence type="inferred from homology"/>
<evidence type="ECO:0000313" key="5">
    <source>
        <dbReference type="Proteomes" id="UP000037392"/>
    </source>
</evidence>
<keyword evidence="2" id="KW-1005">Bacterial flagellum biogenesis</keyword>
<feature type="region of interest" description="Disordered" evidence="3">
    <location>
        <begin position="1"/>
        <end position="40"/>
    </location>
</feature>
<evidence type="ECO:0000256" key="2">
    <source>
        <dbReference type="ARBA" id="ARBA00022795"/>
    </source>
</evidence>
<comment type="similarity">
    <text evidence="1">Belongs to the FlgD family.</text>
</comment>
<dbReference type="Proteomes" id="UP000037392">
    <property type="component" value="Unassembled WGS sequence"/>
</dbReference>
<dbReference type="RefSeq" id="WP_007865437.1">
    <property type="nucleotide sequence ID" value="NZ_KQ235878.1"/>
</dbReference>
<feature type="compositionally biased region" description="Polar residues" evidence="3">
    <location>
        <begin position="1"/>
        <end position="12"/>
    </location>
</feature>
<evidence type="ECO:0008006" key="6">
    <source>
        <dbReference type="Google" id="ProtNLM"/>
    </source>
</evidence>
<protein>
    <recommendedName>
        <fullName evidence="6">Basal-body rod modification protein FlgD</fullName>
    </recommendedName>
</protein>
<organism evidence="4 5">
    <name type="scientific">[Clostridium] citroniae WAL-19142</name>
    <dbReference type="NCBI Taxonomy" id="742734"/>
    <lineage>
        <taxon>Bacteria</taxon>
        <taxon>Bacillati</taxon>
        <taxon>Bacillota</taxon>
        <taxon>Clostridia</taxon>
        <taxon>Lachnospirales</taxon>
        <taxon>Lachnospiraceae</taxon>
        <taxon>Enterocloster</taxon>
    </lineage>
</organism>
<evidence type="ECO:0000313" key="4">
    <source>
        <dbReference type="EMBL" id="KMW18699.1"/>
    </source>
</evidence>
<feature type="region of interest" description="Disordered" evidence="3">
    <location>
        <begin position="155"/>
        <end position="186"/>
    </location>
</feature>
<comment type="caution">
    <text evidence="4">The sequence shown here is derived from an EMBL/GenBank/DDBJ whole genome shotgun (WGS) entry which is preliminary data.</text>
</comment>
<dbReference type="InterPro" id="IPR005648">
    <property type="entry name" value="FlgD"/>
</dbReference>
<reference evidence="4 5" key="1">
    <citation type="submission" date="2011-04" db="EMBL/GenBank/DDBJ databases">
        <title>The Genome Sequence of Clostridium citroniae WAL-19142.</title>
        <authorList>
            <consortium name="The Broad Institute Genome Sequencing Platform"/>
            <person name="Earl A."/>
            <person name="Ward D."/>
            <person name="Feldgarden M."/>
            <person name="Gevers D."/>
            <person name="Warren Y.A."/>
            <person name="Tyrrell K.L."/>
            <person name="Citron D.M."/>
            <person name="Goldstein E.J."/>
            <person name="Daigneault M."/>
            <person name="Allen-Vercoe E."/>
            <person name="Young S.K."/>
            <person name="Zeng Q."/>
            <person name="Gargeya S."/>
            <person name="Fitzgerald M."/>
            <person name="Haas B."/>
            <person name="Abouelleil A."/>
            <person name="Alvarado L."/>
            <person name="Arachchi H.M."/>
            <person name="Berlin A."/>
            <person name="Brown A."/>
            <person name="Chapman S.B."/>
            <person name="Chen Z."/>
            <person name="Dunbar C."/>
            <person name="Freedman E."/>
            <person name="Gearin G."/>
            <person name="Gellesch M."/>
            <person name="Goldberg J."/>
            <person name="Griggs A."/>
            <person name="Gujja S."/>
            <person name="Heilman E.R."/>
            <person name="Heiman D."/>
            <person name="Howarth C."/>
            <person name="Larson L."/>
            <person name="Lui A."/>
            <person name="MacDonald P.J."/>
            <person name="Mehta T."/>
            <person name="Montmayeur A."/>
            <person name="Murphy C."/>
            <person name="Neiman D."/>
            <person name="Pearson M."/>
            <person name="Priest M."/>
            <person name="Roberts A."/>
            <person name="Saif S."/>
            <person name="Shea T."/>
            <person name="Shenoy N."/>
            <person name="Sisk P."/>
            <person name="Stolte C."/>
            <person name="Sykes S."/>
            <person name="White J."/>
            <person name="Yandava C."/>
            <person name="Wortman J."/>
            <person name="Nusbaum C."/>
            <person name="Birren B."/>
        </authorList>
    </citation>
    <scope>NUCLEOTIDE SEQUENCE [LARGE SCALE GENOMIC DNA]</scope>
    <source>
        <strain evidence="4 5">WAL-19142</strain>
    </source>
</reference>
<gene>
    <name evidence="4" type="ORF">HMPREF9470_02803</name>
</gene>
<dbReference type="EMBL" id="ADLK01000022">
    <property type="protein sequence ID" value="KMW18699.1"/>
    <property type="molecule type" value="Genomic_DNA"/>
</dbReference>
<name>A0A0J9C2M9_9FIRM</name>